<dbReference type="PANTHER" id="PTHR13675:SF0">
    <property type="entry name" value="LYR MOTIF-CONTAINING PROTEIN 2"/>
    <property type="match status" value="1"/>
</dbReference>
<dbReference type="InterPro" id="IPR045293">
    <property type="entry name" value="Complex1_LYR_LYRM2"/>
</dbReference>
<keyword evidence="10" id="KW-1185">Reference proteome</keyword>
<dbReference type="CDD" id="cd20262">
    <property type="entry name" value="Complex1_LYR_LYRM2"/>
    <property type="match status" value="1"/>
</dbReference>
<proteinExistence type="inferred from homology"/>
<dbReference type="GO" id="GO:0005739">
    <property type="term" value="C:mitochondrion"/>
    <property type="evidence" value="ECO:0007669"/>
    <property type="project" value="UniProtKB-SubCell"/>
</dbReference>
<evidence type="ECO:0000313" key="8">
    <source>
        <dbReference type="EMBL" id="CAF0813645.1"/>
    </source>
</evidence>
<sequence>MNQFSLKHFIVRSQALALYRDIMRTMMKIEDQDYRKEIREWARSEFHRNRTLRDLGEIRTQVALGRRSLNELKLAMRMAS</sequence>
<dbReference type="Proteomes" id="UP000663852">
    <property type="component" value="Unassembled WGS sequence"/>
</dbReference>
<comment type="function">
    <text evidence="6">Involved in efficient integration of the N-module into mitochondrial respiratory chain complex I.</text>
</comment>
<dbReference type="PANTHER" id="PTHR13675">
    <property type="entry name" value="LYR MOTIF-CONTAINING PROTEIN 2"/>
    <property type="match status" value="1"/>
</dbReference>
<keyword evidence="4" id="KW-0496">Mitochondrion</keyword>
<evidence type="ECO:0000313" key="9">
    <source>
        <dbReference type="EMBL" id="CAF1254250.1"/>
    </source>
</evidence>
<evidence type="ECO:0000259" key="7">
    <source>
        <dbReference type="Pfam" id="PF05347"/>
    </source>
</evidence>
<dbReference type="AlphaFoldDB" id="A0A813TF22"/>
<gene>
    <name evidence="8" type="ORF">EDS130_LOCUS5483</name>
    <name evidence="9" type="ORF">XAT740_LOCUS26426</name>
</gene>
<evidence type="ECO:0000313" key="10">
    <source>
        <dbReference type="Proteomes" id="UP000663828"/>
    </source>
</evidence>
<organism evidence="8 11">
    <name type="scientific">Adineta ricciae</name>
    <name type="common">Rotifer</name>
    <dbReference type="NCBI Taxonomy" id="249248"/>
    <lineage>
        <taxon>Eukaryota</taxon>
        <taxon>Metazoa</taxon>
        <taxon>Spiralia</taxon>
        <taxon>Gnathifera</taxon>
        <taxon>Rotifera</taxon>
        <taxon>Eurotatoria</taxon>
        <taxon>Bdelloidea</taxon>
        <taxon>Adinetida</taxon>
        <taxon>Adinetidae</taxon>
        <taxon>Adineta</taxon>
    </lineage>
</organism>
<name>A0A813TF22_ADIRI</name>
<evidence type="ECO:0000256" key="4">
    <source>
        <dbReference type="ARBA" id="ARBA00023128"/>
    </source>
</evidence>
<dbReference type="OrthoDB" id="74240at2759"/>
<feature type="domain" description="Complex 1 LYR protein" evidence="7">
    <location>
        <begin position="14"/>
        <end position="71"/>
    </location>
</feature>
<keyword evidence="3" id="KW-0809">Transit peptide</keyword>
<evidence type="ECO:0000256" key="5">
    <source>
        <dbReference type="ARBA" id="ARBA00026235"/>
    </source>
</evidence>
<dbReference type="EMBL" id="CAJNOR010002148">
    <property type="protein sequence ID" value="CAF1254250.1"/>
    <property type="molecule type" value="Genomic_DNA"/>
</dbReference>
<accession>A0A813TF22</accession>
<dbReference type="Pfam" id="PF05347">
    <property type="entry name" value="Complex1_LYR"/>
    <property type="match status" value="1"/>
</dbReference>
<evidence type="ECO:0000256" key="3">
    <source>
        <dbReference type="ARBA" id="ARBA00022946"/>
    </source>
</evidence>
<evidence type="ECO:0000256" key="6">
    <source>
        <dbReference type="ARBA" id="ARBA00044735"/>
    </source>
</evidence>
<evidence type="ECO:0000256" key="1">
    <source>
        <dbReference type="ARBA" id="ARBA00004173"/>
    </source>
</evidence>
<protein>
    <recommendedName>
        <fullName evidence="5">LYR motif-containing protein 2</fullName>
    </recommendedName>
</protein>
<comment type="caution">
    <text evidence="8">The sequence shown here is derived from an EMBL/GenBank/DDBJ whole genome shotgun (WGS) entry which is preliminary data.</text>
</comment>
<evidence type="ECO:0000256" key="2">
    <source>
        <dbReference type="ARBA" id="ARBA00009508"/>
    </source>
</evidence>
<dbReference type="InterPro" id="IPR008011">
    <property type="entry name" value="Complex1_LYR_dom"/>
</dbReference>
<dbReference type="EMBL" id="CAJNOJ010000015">
    <property type="protein sequence ID" value="CAF0813645.1"/>
    <property type="molecule type" value="Genomic_DNA"/>
</dbReference>
<reference evidence="8" key="1">
    <citation type="submission" date="2021-02" db="EMBL/GenBank/DDBJ databases">
        <authorList>
            <person name="Nowell W R."/>
        </authorList>
    </citation>
    <scope>NUCLEOTIDE SEQUENCE</scope>
</reference>
<evidence type="ECO:0000313" key="11">
    <source>
        <dbReference type="Proteomes" id="UP000663852"/>
    </source>
</evidence>
<comment type="similarity">
    <text evidence="2">Belongs to the complex I LYR family.</text>
</comment>
<comment type="subcellular location">
    <subcellularLocation>
        <location evidence="1">Mitochondrion</location>
    </subcellularLocation>
</comment>
<dbReference type="Proteomes" id="UP000663828">
    <property type="component" value="Unassembled WGS sequence"/>
</dbReference>